<evidence type="ECO:0000256" key="1">
    <source>
        <dbReference type="SAM" id="Phobius"/>
    </source>
</evidence>
<comment type="caution">
    <text evidence="2">The sequence shown here is derived from an EMBL/GenBank/DDBJ whole genome shotgun (WGS) entry which is preliminary data.</text>
</comment>
<accession>A0A1J5RYI0</accession>
<dbReference type="EMBL" id="MLJW01000089">
    <property type="protein sequence ID" value="OIR00975.1"/>
    <property type="molecule type" value="Genomic_DNA"/>
</dbReference>
<dbReference type="AlphaFoldDB" id="A0A1J5RYI0"/>
<gene>
    <name evidence="2" type="ORF">GALL_169390</name>
</gene>
<reference evidence="2" key="1">
    <citation type="submission" date="2016-10" db="EMBL/GenBank/DDBJ databases">
        <title>Sequence of Gallionella enrichment culture.</title>
        <authorList>
            <person name="Poehlein A."/>
            <person name="Muehling M."/>
            <person name="Daniel R."/>
        </authorList>
    </citation>
    <scope>NUCLEOTIDE SEQUENCE</scope>
</reference>
<protein>
    <submittedName>
        <fullName evidence="2">Uncharacterized protein</fullName>
    </submittedName>
</protein>
<proteinExistence type="predicted"/>
<name>A0A1J5RYI0_9ZZZZ</name>
<dbReference type="InterPro" id="IPR012902">
    <property type="entry name" value="N_methyl_site"/>
</dbReference>
<evidence type="ECO:0000313" key="2">
    <source>
        <dbReference type="EMBL" id="OIR00975.1"/>
    </source>
</evidence>
<feature type="transmembrane region" description="Helical" evidence="1">
    <location>
        <begin position="12"/>
        <end position="39"/>
    </location>
</feature>
<keyword evidence="1" id="KW-1133">Transmembrane helix</keyword>
<dbReference type="NCBIfam" id="TIGR02532">
    <property type="entry name" value="IV_pilin_GFxxxE"/>
    <property type="match status" value="1"/>
</dbReference>
<keyword evidence="1" id="KW-0472">Membrane</keyword>
<dbReference type="Gene3D" id="3.30.700.10">
    <property type="entry name" value="Glycoprotein, Type 4 Pilin"/>
    <property type="match status" value="1"/>
</dbReference>
<dbReference type="InterPro" id="IPR045584">
    <property type="entry name" value="Pilin-like"/>
</dbReference>
<keyword evidence="1" id="KW-0812">Transmembrane</keyword>
<sequence>MRKSQHLTTRFLTVGFTLIEVIMVIAIIGIIAGMVAVFITKPIEGYVDSIRRAELTDAADVALRRLTRDVRLALPNSLRTTAGGIEFIMTKAGGRYRDENDGSTAGNVLSFNNSNTKFDVLGPIPALATGVSGDYIVIYNLGTGYSPADAYAGGNRAQVSSVSGNTITLASNTFANQSPPIPSPNSRFQVVGFSDKVVRYLCNGDGTLTRQSGCDFTTTTNCSSTAVLAGSTTTEPKASCTIDYTSAATGRNGLLYIELTLTDTPSGERVTLFQQIHVDNAP</sequence>
<organism evidence="2">
    <name type="scientific">mine drainage metagenome</name>
    <dbReference type="NCBI Taxonomy" id="410659"/>
    <lineage>
        <taxon>unclassified sequences</taxon>
        <taxon>metagenomes</taxon>
        <taxon>ecological metagenomes</taxon>
    </lineage>
</organism>
<dbReference type="SUPFAM" id="SSF54523">
    <property type="entry name" value="Pili subunits"/>
    <property type="match status" value="1"/>
</dbReference>